<feature type="region of interest" description="Disordered" evidence="1">
    <location>
        <begin position="151"/>
        <end position="186"/>
    </location>
</feature>
<dbReference type="PANTHER" id="PTHR16206">
    <property type="entry name" value="DEP DOMAIN-CONTAINING"/>
    <property type="match status" value="1"/>
</dbReference>
<feature type="compositionally biased region" description="Basic and acidic residues" evidence="1">
    <location>
        <begin position="632"/>
        <end position="641"/>
    </location>
</feature>
<dbReference type="GO" id="GO:0035556">
    <property type="term" value="P:intracellular signal transduction"/>
    <property type="evidence" value="ECO:0007669"/>
    <property type="project" value="InterPro"/>
</dbReference>
<dbReference type="EMBL" id="LIAE01008330">
    <property type="protein sequence ID" value="PAV74455.1"/>
    <property type="molecule type" value="Genomic_DNA"/>
</dbReference>
<dbReference type="InterPro" id="IPR000591">
    <property type="entry name" value="DEP_dom"/>
</dbReference>
<feature type="compositionally biased region" description="Polar residues" evidence="1">
    <location>
        <begin position="642"/>
        <end position="656"/>
    </location>
</feature>
<feature type="compositionally biased region" description="Polar residues" evidence="1">
    <location>
        <begin position="273"/>
        <end position="282"/>
    </location>
</feature>
<dbReference type="STRING" id="2018661.A0A2A2KKI6"/>
<feature type="compositionally biased region" description="Polar residues" evidence="1">
    <location>
        <begin position="568"/>
        <end position="577"/>
    </location>
</feature>
<feature type="region of interest" description="Disordered" evidence="1">
    <location>
        <begin position="708"/>
        <end position="747"/>
    </location>
</feature>
<name>A0A2A2KKI6_9BILA</name>
<feature type="region of interest" description="Disordered" evidence="1">
    <location>
        <begin position="557"/>
        <end position="590"/>
    </location>
</feature>
<feature type="region of interest" description="Disordered" evidence="1">
    <location>
        <begin position="353"/>
        <end position="374"/>
    </location>
</feature>
<feature type="compositionally biased region" description="Polar residues" evidence="1">
    <location>
        <begin position="738"/>
        <end position="747"/>
    </location>
</feature>
<feature type="compositionally biased region" description="Low complexity" evidence="1">
    <location>
        <begin position="177"/>
        <end position="186"/>
    </location>
</feature>
<gene>
    <name evidence="3" type="ORF">WR25_02442</name>
</gene>
<feature type="compositionally biased region" description="Polar residues" evidence="1">
    <location>
        <begin position="159"/>
        <end position="168"/>
    </location>
</feature>
<dbReference type="OrthoDB" id="524326at2759"/>
<dbReference type="PROSITE" id="PS50186">
    <property type="entry name" value="DEP"/>
    <property type="match status" value="1"/>
</dbReference>
<evidence type="ECO:0000259" key="2">
    <source>
        <dbReference type="PROSITE" id="PS50186"/>
    </source>
</evidence>
<evidence type="ECO:0000313" key="4">
    <source>
        <dbReference type="Proteomes" id="UP000218231"/>
    </source>
</evidence>
<comment type="caution">
    <text evidence="3">The sequence shown here is derived from an EMBL/GenBank/DDBJ whole genome shotgun (WGS) entry which is preliminary data.</text>
</comment>
<proteinExistence type="predicted"/>
<dbReference type="Gene3D" id="1.10.10.10">
    <property type="entry name" value="Winged helix-like DNA-binding domain superfamily/Winged helix DNA-binding domain"/>
    <property type="match status" value="1"/>
</dbReference>
<feature type="region of interest" description="Disordered" evidence="1">
    <location>
        <begin position="210"/>
        <end position="236"/>
    </location>
</feature>
<feature type="compositionally biased region" description="Basic and acidic residues" evidence="1">
    <location>
        <begin position="285"/>
        <end position="304"/>
    </location>
</feature>
<feature type="region of interest" description="Disordered" evidence="1">
    <location>
        <begin position="632"/>
        <end position="656"/>
    </location>
</feature>
<feature type="domain" description="DEP" evidence="2">
    <location>
        <begin position="84"/>
        <end position="150"/>
    </location>
</feature>
<reference evidence="3 4" key="1">
    <citation type="journal article" date="2017" name="Curr. Biol.">
        <title>Genome architecture and evolution of a unichromosomal asexual nematode.</title>
        <authorList>
            <person name="Fradin H."/>
            <person name="Zegar C."/>
            <person name="Gutwein M."/>
            <person name="Lucas J."/>
            <person name="Kovtun M."/>
            <person name="Corcoran D."/>
            <person name="Baugh L.R."/>
            <person name="Kiontke K."/>
            <person name="Gunsalus K."/>
            <person name="Fitch D.H."/>
            <person name="Piano F."/>
        </authorList>
    </citation>
    <scope>NUCLEOTIDE SEQUENCE [LARGE SCALE GENOMIC DNA]</scope>
    <source>
        <strain evidence="3">PF1309</strain>
    </source>
</reference>
<accession>A0A2A2KKI6</accession>
<evidence type="ECO:0000313" key="3">
    <source>
        <dbReference type="EMBL" id="PAV74455.1"/>
    </source>
</evidence>
<dbReference type="Proteomes" id="UP000218231">
    <property type="component" value="Unassembled WGS sequence"/>
</dbReference>
<feature type="region of interest" description="Disordered" evidence="1">
    <location>
        <begin position="262"/>
        <end position="340"/>
    </location>
</feature>
<evidence type="ECO:0000256" key="1">
    <source>
        <dbReference type="SAM" id="MobiDB-lite"/>
    </source>
</evidence>
<keyword evidence="4" id="KW-1185">Reference proteome</keyword>
<feature type="compositionally biased region" description="Polar residues" evidence="1">
    <location>
        <begin position="708"/>
        <end position="731"/>
    </location>
</feature>
<dbReference type="PANTHER" id="PTHR16206:SF4">
    <property type="entry name" value="PROTEIN LET-99"/>
    <property type="match status" value="1"/>
</dbReference>
<organism evidence="3 4">
    <name type="scientific">Diploscapter pachys</name>
    <dbReference type="NCBI Taxonomy" id="2018661"/>
    <lineage>
        <taxon>Eukaryota</taxon>
        <taxon>Metazoa</taxon>
        <taxon>Ecdysozoa</taxon>
        <taxon>Nematoda</taxon>
        <taxon>Chromadorea</taxon>
        <taxon>Rhabditida</taxon>
        <taxon>Rhabditina</taxon>
        <taxon>Rhabditomorpha</taxon>
        <taxon>Rhabditoidea</taxon>
        <taxon>Rhabditidae</taxon>
        <taxon>Diploscapter</taxon>
    </lineage>
</organism>
<sequence length="1013" mass="112923">MSSSGISLRNHRRLAEEGSDASVEAASVNSNASSNVSASRPSSAVYLSFGQKEQFSSKELYKKIVVDFQESMAKKRNWRFFGGYETSFSGRDAVEYLLLNLGRFVSNEVQVQRRNCTLLLQKFIDMKVMEPCTDRDRGSFSEDKTYKLHSGTPFGFDSPSRSGSNPNLSEHIRMNESHGSSSNSDLSLLNQSNLVASRRSRLSISHGNLSSIAADSNNSGANTATSRRSMQTRRQALMQQKNSAEIGSHYVDGNGISVPFTCAESSRRPNQPPLVSSQTYENWSVDDKSTDGNNGEGEKEDNKENFYSALNLFGRRKSKDRARPKTPELVPKTSNKSDSRFPILFRKPSLKRNSSIQDKSVGTPIMEPSRPASRCGNDVSPFSGLLPTTNPPPRPRLLNSFHATPTDSVGSVNLRPTPCIKLTDLDEMRMWKSAWIECLSKYLSESEVSSIRNGGWPLNEKNLKWNAEQYESSGMTRAQWTEQGKDQALFSSSVISAMNFLTHYPRINKEKMLYYGENQQLDMFKTMCKQMELEEPLLTAAEGRFLLSILRPNSSTSISRNSFDDESSLSNDATDLNFSPPDFGNEPEKEKGLLSISPASTFGFGRTPRNNDSSLVRVNRLDGVQIAFRMDENASDEDKNRTASSAVHSGSNRISINNPKVPVRKLYSPPRYEDVVRLPGVRQTAELDRKLKDLNISPNLPLSVSPFSSSYQTCPSTRNTPRSFASPLSVQDNHHPSARSSLQTSSPKEIRIPITEFSDLFKNSTLPVGCASLSAAALLLLSIDHTRRRRLQFGIKNLSMITTNYCLKLDPNGEAKSQGVSEENRYMVLYNLSRVVVPSSGPSELASPSPASESHLSFPDSVRLAALLIDNLKPLLLDRTICITIQNFAKAKMDDFILKKTEAEREGIAQITQPFCKTVSPSTYEAQKSDDKPLYELLDFFLNDQKMKPAVKLEKLKEFKRLYPHIYKERFPQCSPPSSSSTISAAIDDPITQLERQVTTSEGGILAKLFKRT</sequence>
<dbReference type="AlphaFoldDB" id="A0A2A2KKI6"/>
<protein>
    <recommendedName>
        <fullName evidence="2">DEP domain-containing protein</fullName>
    </recommendedName>
</protein>
<dbReference type="InterPro" id="IPR036388">
    <property type="entry name" value="WH-like_DNA-bd_sf"/>
</dbReference>